<reference evidence="10" key="2">
    <citation type="submission" date="2022-09" db="EMBL/GenBank/DDBJ databases">
        <authorList>
            <person name="Sun Q."/>
            <person name="Ohkuma M."/>
        </authorList>
    </citation>
    <scope>NUCLEOTIDE SEQUENCE</scope>
    <source>
        <strain evidence="10">JCM 3093</strain>
    </source>
</reference>
<evidence type="ECO:0000256" key="6">
    <source>
        <dbReference type="PIRSR" id="PIRSR625705-1"/>
    </source>
</evidence>
<evidence type="ECO:0000256" key="1">
    <source>
        <dbReference type="ARBA" id="ARBA00001231"/>
    </source>
</evidence>
<evidence type="ECO:0000256" key="4">
    <source>
        <dbReference type="ARBA" id="ARBA00022801"/>
    </source>
</evidence>
<protein>
    <recommendedName>
        <fullName evidence="3">beta-N-acetylhexosaminidase</fullName>
        <ecNumber evidence="3">3.2.1.52</ecNumber>
    </recommendedName>
</protein>
<keyword evidence="4" id="KW-0378">Hydrolase</keyword>
<dbReference type="CDD" id="cd06563">
    <property type="entry name" value="GH20_chitobiase-like"/>
    <property type="match status" value="1"/>
</dbReference>
<comment type="catalytic activity">
    <reaction evidence="1">
        <text>Hydrolysis of terminal non-reducing N-acetyl-D-hexosamine residues in N-acetyl-beta-D-hexosaminides.</text>
        <dbReference type="EC" id="3.2.1.52"/>
    </reaction>
</comment>
<gene>
    <name evidence="10" type="ORF">GCM10010126_52480</name>
</gene>
<dbReference type="AlphaFoldDB" id="A0AA37BKZ0"/>
<dbReference type="EMBL" id="BMQD01000018">
    <property type="protein sequence ID" value="GGK86724.1"/>
    <property type="molecule type" value="Genomic_DNA"/>
</dbReference>
<accession>A0AA37BKZ0</accession>
<comment type="caution">
    <text evidence="10">The sequence shown here is derived from an EMBL/GenBank/DDBJ whole genome shotgun (WGS) entry which is preliminary data.</text>
</comment>
<dbReference type="Gene3D" id="3.20.20.80">
    <property type="entry name" value="Glycosidases"/>
    <property type="match status" value="1"/>
</dbReference>
<dbReference type="Gene3D" id="3.30.379.10">
    <property type="entry name" value="Chitobiase/beta-hexosaminidase domain 2-like"/>
    <property type="match status" value="1"/>
</dbReference>
<dbReference type="InterPro" id="IPR025705">
    <property type="entry name" value="Beta_hexosaminidase_sua/sub"/>
</dbReference>
<dbReference type="InterPro" id="IPR029018">
    <property type="entry name" value="Hex-like_dom2"/>
</dbReference>
<dbReference type="GO" id="GO:0030203">
    <property type="term" value="P:glycosaminoglycan metabolic process"/>
    <property type="evidence" value="ECO:0007669"/>
    <property type="project" value="TreeGrafter"/>
</dbReference>
<proteinExistence type="inferred from homology"/>
<evidence type="ECO:0000313" key="10">
    <source>
        <dbReference type="EMBL" id="GGK86724.1"/>
    </source>
</evidence>
<feature type="active site" description="Proton donor" evidence="6">
    <location>
        <position position="347"/>
    </location>
</feature>
<feature type="domain" description="Beta-hexosaminidase bacterial type N-terminal" evidence="9">
    <location>
        <begin position="7"/>
        <end position="162"/>
    </location>
</feature>
<feature type="region of interest" description="Disordered" evidence="7">
    <location>
        <begin position="48"/>
        <end position="88"/>
    </location>
</feature>
<evidence type="ECO:0000259" key="9">
    <source>
        <dbReference type="Pfam" id="PF02838"/>
    </source>
</evidence>
<feature type="compositionally biased region" description="Low complexity" evidence="7">
    <location>
        <begin position="61"/>
        <end position="88"/>
    </location>
</feature>
<dbReference type="Pfam" id="PF00728">
    <property type="entry name" value="Glyco_hydro_20"/>
    <property type="match status" value="1"/>
</dbReference>
<dbReference type="PRINTS" id="PR00738">
    <property type="entry name" value="GLHYDRLASE20"/>
</dbReference>
<sequence length="590" mass="63079">MIGAMTDLLPRPVSAEYGPGSFDLSPGDPICGPADLVDAVRRALPALDLRSTGDGTGPAGRGAPPEADGPAAGETGTAPGTTGTAAGETGAVPDAAVAVERDAALGPEAYRLEVSSRGVRIAAAGEAGAFYAAQTLRQLLPDTAFRTGRAGGSVPAVRIADAPRFSWRGAHLDVARHFLPKREVLRMIDLMAAHKLNRLHLHLVDDQGWRVESRAYPRLHEVASHRPRTVTSYYREEETFDDVPHGGYYTLEDLAEIAAYARDRAVTVVPEIDVPGHASAILAAHPELDARAADGRTPEPFGVLERWGISPAILSPLPPTIDFLTAVLDELLGALGETPYVHIGGDECVLDDWAASAEITAFQAELGLSGPGELHAWFLRRLADVLAERGSRAVVWDEAFVSGALRPDTVVMPWRGPGVARSAAAAGHDVVQTPIFPLYFDYAEASSEDEPVAIGDAITVADVAGFAPAPESWEPEEAGRVLGAQFQLWSERLPDGRAVDYRAWPRGCALAEVAWSGSADPSFDARLERHLGRLDALGVEYRPLSGPHPWQRGGTGWRRHRPGVVRVEDAMKHVEELTRSADSTRPSTSF</sequence>
<name>A0AA37BKZ0_9ACTN</name>
<reference evidence="10" key="1">
    <citation type="journal article" date="2014" name="Int. J. Syst. Evol. Microbiol.">
        <title>Complete genome sequence of Corynebacterium casei LMG S-19264T (=DSM 44701T), isolated from a smear-ripened cheese.</title>
        <authorList>
            <consortium name="US DOE Joint Genome Institute (JGI-PGF)"/>
            <person name="Walter F."/>
            <person name="Albersmeier A."/>
            <person name="Kalinowski J."/>
            <person name="Ruckert C."/>
        </authorList>
    </citation>
    <scope>NUCLEOTIDE SEQUENCE</scope>
    <source>
        <strain evidence="10">JCM 3093</strain>
    </source>
</reference>
<dbReference type="InterPro" id="IPR015883">
    <property type="entry name" value="Glyco_hydro_20_cat"/>
</dbReference>
<dbReference type="Pfam" id="PF02838">
    <property type="entry name" value="Glyco_hydro_20b"/>
    <property type="match status" value="1"/>
</dbReference>
<dbReference type="InterPro" id="IPR015882">
    <property type="entry name" value="HEX_bac_N"/>
</dbReference>
<evidence type="ECO:0000256" key="7">
    <source>
        <dbReference type="SAM" id="MobiDB-lite"/>
    </source>
</evidence>
<dbReference type="SUPFAM" id="SSF55545">
    <property type="entry name" value="beta-N-acetylhexosaminidase-like domain"/>
    <property type="match status" value="1"/>
</dbReference>
<organism evidence="10 11">
    <name type="scientific">Planomonospora parontospora</name>
    <dbReference type="NCBI Taxonomy" id="58119"/>
    <lineage>
        <taxon>Bacteria</taxon>
        <taxon>Bacillati</taxon>
        <taxon>Actinomycetota</taxon>
        <taxon>Actinomycetes</taxon>
        <taxon>Streptosporangiales</taxon>
        <taxon>Streptosporangiaceae</taxon>
        <taxon>Planomonospora</taxon>
    </lineage>
</organism>
<evidence type="ECO:0000313" key="11">
    <source>
        <dbReference type="Proteomes" id="UP000627984"/>
    </source>
</evidence>
<dbReference type="PANTHER" id="PTHR22600">
    <property type="entry name" value="BETA-HEXOSAMINIDASE"/>
    <property type="match status" value="1"/>
</dbReference>
<dbReference type="SUPFAM" id="SSF51445">
    <property type="entry name" value="(Trans)glycosidases"/>
    <property type="match status" value="1"/>
</dbReference>
<evidence type="ECO:0000256" key="3">
    <source>
        <dbReference type="ARBA" id="ARBA00012663"/>
    </source>
</evidence>
<evidence type="ECO:0000259" key="8">
    <source>
        <dbReference type="Pfam" id="PF00728"/>
    </source>
</evidence>
<dbReference type="GO" id="GO:0016020">
    <property type="term" value="C:membrane"/>
    <property type="evidence" value="ECO:0007669"/>
    <property type="project" value="TreeGrafter"/>
</dbReference>
<keyword evidence="5" id="KW-0326">Glycosidase</keyword>
<dbReference type="InterPro" id="IPR017853">
    <property type="entry name" value="GH"/>
</dbReference>
<dbReference type="GO" id="GO:0004563">
    <property type="term" value="F:beta-N-acetylhexosaminidase activity"/>
    <property type="evidence" value="ECO:0007669"/>
    <property type="project" value="UniProtKB-EC"/>
</dbReference>
<comment type="similarity">
    <text evidence="2">Belongs to the glycosyl hydrolase 20 family.</text>
</comment>
<dbReference type="Proteomes" id="UP000627984">
    <property type="component" value="Unassembled WGS sequence"/>
</dbReference>
<dbReference type="PANTHER" id="PTHR22600:SF57">
    <property type="entry name" value="BETA-N-ACETYLHEXOSAMINIDASE"/>
    <property type="match status" value="1"/>
</dbReference>
<dbReference type="GO" id="GO:0005975">
    <property type="term" value="P:carbohydrate metabolic process"/>
    <property type="evidence" value="ECO:0007669"/>
    <property type="project" value="InterPro"/>
</dbReference>
<evidence type="ECO:0000256" key="5">
    <source>
        <dbReference type="ARBA" id="ARBA00023295"/>
    </source>
</evidence>
<evidence type="ECO:0000256" key="2">
    <source>
        <dbReference type="ARBA" id="ARBA00006285"/>
    </source>
</evidence>
<dbReference type="EC" id="3.2.1.52" evidence="3"/>
<feature type="domain" description="Glycoside hydrolase family 20 catalytic" evidence="8">
    <location>
        <begin position="165"/>
        <end position="517"/>
    </location>
</feature>